<dbReference type="InParanoid" id="A0A6J2Y4W7"/>
<protein>
    <submittedName>
        <fullName evidence="3">Coiled-coil domain-containing protein 191</fullName>
    </submittedName>
</protein>
<evidence type="ECO:0000256" key="1">
    <source>
        <dbReference type="SAM" id="Coils"/>
    </source>
</evidence>
<dbReference type="InterPro" id="IPR052270">
    <property type="entry name" value="CACF_protein"/>
</dbReference>
<evidence type="ECO:0000313" key="2">
    <source>
        <dbReference type="Proteomes" id="UP000504635"/>
    </source>
</evidence>
<reference evidence="3" key="1">
    <citation type="submission" date="2025-08" db="UniProtKB">
        <authorList>
            <consortium name="RefSeq"/>
        </authorList>
    </citation>
    <scope>IDENTIFICATION</scope>
    <source>
        <tissue evidence="3">Gonads</tissue>
    </source>
</reference>
<keyword evidence="2" id="KW-1185">Reference proteome</keyword>
<dbReference type="Proteomes" id="UP000504635">
    <property type="component" value="Unplaced"/>
</dbReference>
<accession>A0A6J2Y4W7</accession>
<proteinExistence type="predicted"/>
<name>A0A6J2Y4W7_SITOR</name>
<dbReference type="KEGG" id="soy:115884308"/>
<dbReference type="OrthoDB" id="6256972at2759"/>
<dbReference type="PANTHER" id="PTHR22028">
    <property type="entry name" value="SFI1 SPINDLE BODY DOMAIN-CONTAINING PROTEIN-RELATED"/>
    <property type="match status" value="1"/>
</dbReference>
<dbReference type="RefSeq" id="XP_030758707.1">
    <property type="nucleotide sequence ID" value="XM_030902847.1"/>
</dbReference>
<evidence type="ECO:0000313" key="3">
    <source>
        <dbReference type="RefSeq" id="XP_030758707.1"/>
    </source>
</evidence>
<organism evidence="2 3">
    <name type="scientific">Sitophilus oryzae</name>
    <name type="common">Rice weevil</name>
    <name type="synonym">Curculio oryzae</name>
    <dbReference type="NCBI Taxonomy" id="7048"/>
    <lineage>
        <taxon>Eukaryota</taxon>
        <taxon>Metazoa</taxon>
        <taxon>Ecdysozoa</taxon>
        <taxon>Arthropoda</taxon>
        <taxon>Hexapoda</taxon>
        <taxon>Insecta</taxon>
        <taxon>Pterygota</taxon>
        <taxon>Neoptera</taxon>
        <taxon>Endopterygota</taxon>
        <taxon>Coleoptera</taxon>
        <taxon>Polyphaga</taxon>
        <taxon>Cucujiformia</taxon>
        <taxon>Curculionidae</taxon>
        <taxon>Dryophthorinae</taxon>
        <taxon>Sitophilus</taxon>
    </lineage>
</organism>
<feature type="coiled-coil region" evidence="1">
    <location>
        <begin position="249"/>
        <end position="287"/>
    </location>
</feature>
<gene>
    <name evidence="3" type="primary">LOC115884308</name>
</gene>
<dbReference type="AlphaFoldDB" id="A0A6J2Y4W7"/>
<keyword evidence="1" id="KW-0175">Coiled coil</keyword>
<dbReference type="PANTHER" id="PTHR22028:SF5">
    <property type="entry name" value="COILED-COIL DOMAIN-CONTAINING PROTEIN 191"/>
    <property type="match status" value="1"/>
</dbReference>
<sequence>MEFKDISHSLSPCKNIILEAKRTLICENIEAFANTVLESPLFKNLTTVEKTPLNIIDSSEESEVLNRNSSTSSSLDNSVLSIKEEDLPPERALLKIYFHKWKNNIKQKSTDKPTLEKFITNLKHYQKKSVAKVKSKKETKQISSPHSNFQNRYKAQTFIINSQKAKLEEQEKIISELKLGIIREDLLKSIENTKFQIKNIFANCSETLLKKAPLVKSSEERDQIMISSQKAPKFVQHMEHRAIERAKYRDMILERKKVLEEARQRLLEEAIEKKRVLEEEERKKNLELINEQRRKDLELRKTRQKNREIFEQKLKKAEHFYNCLLVKQCFQKLISNYHNSLYNHSLATSHYLHKEKLKAFKGWMGYVESKYEIKYQIADEHKNYKLLRHSFNIWKEFKLDCMRSRQVAEDIYDFRLTNRVFVHWYRYVCKQIMIEYKKMNIAKEHNNRRMLFHYFYLWKSLPAVLQLEKARDERKRKWREKVWEVLPDFKPPEPL</sequence>
<dbReference type="GeneID" id="115884308"/>